<dbReference type="CDD" id="cd05233">
    <property type="entry name" value="SDR_c"/>
    <property type="match status" value="1"/>
</dbReference>
<dbReference type="STRING" id="1307761.L21SP2_2316"/>
<keyword evidence="4" id="KW-1185">Reference proteome</keyword>
<dbReference type="Proteomes" id="UP000018680">
    <property type="component" value="Chromosome"/>
</dbReference>
<organism evidence="3 4">
    <name type="scientific">Salinispira pacifica</name>
    <dbReference type="NCBI Taxonomy" id="1307761"/>
    <lineage>
        <taxon>Bacteria</taxon>
        <taxon>Pseudomonadati</taxon>
        <taxon>Spirochaetota</taxon>
        <taxon>Spirochaetia</taxon>
        <taxon>Spirochaetales</taxon>
        <taxon>Spirochaetaceae</taxon>
        <taxon>Salinispira</taxon>
    </lineage>
</organism>
<dbReference type="GO" id="GO:0016491">
    <property type="term" value="F:oxidoreductase activity"/>
    <property type="evidence" value="ECO:0007669"/>
    <property type="project" value="UniProtKB-KW"/>
</dbReference>
<comment type="similarity">
    <text evidence="1">Belongs to the short-chain dehydrogenases/reductases (SDR) family.</text>
</comment>
<dbReference type="HOGENOM" id="CLU_097965_1_0_12"/>
<dbReference type="SUPFAM" id="SSF51735">
    <property type="entry name" value="NAD(P)-binding Rossmann-fold domains"/>
    <property type="match status" value="1"/>
</dbReference>
<dbReference type="InterPro" id="IPR036291">
    <property type="entry name" value="NAD(P)-bd_dom_sf"/>
</dbReference>
<dbReference type="AlphaFoldDB" id="V5WIQ4"/>
<protein>
    <submittedName>
        <fullName evidence="3">Dehydrogenase</fullName>
    </submittedName>
</protein>
<sequence length="232" mass="25789">METVRNSLALVAGGTGYVGEGIVKSLLDRGARVVVPFRNAEKADRLRAAVSPPLLDGLDLQHTVITDQDSMEHLMSYIIETYGRLDIAVASLGGWYYGYSLHRMPMEDWQALLTNNLNSHFMFMKPVMEYFYKVNGGEYVMINGSASEKPVPESGVISVLAGAQKMMGQVLREEAHGTGIQVSTLIPTQPVKTRERMVDNMESWFSAEELGQFICDIVEGSRPRQDSGVYYL</sequence>
<dbReference type="PANTHER" id="PTHR43669:SF12">
    <property type="entry name" value="BLR5618 PROTEIN"/>
    <property type="match status" value="1"/>
</dbReference>
<dbReference type="eggNOG" id="COG4221">
    <property type="taxonomic scope" value="Bacteria"/>
</dbReference>
<dbReference type="PANTHER" id="PTHR43669">
    <property type="entry name" value="5-KETO-D-GLUCONATE 5-REDUCTASE"/>
    <property type="match status" value="1"/>
</dbReference>
<dbReference type="KEGG" id="slr:L21SP2_2316"/>
<reference evidence="3 4" key="1">
    <citation type="journal article" date="2015" name="Stand. Genomic Sci.">
        <title>Complete genome sequence and description of Salinispira pacifica gen. nov., sp. nov., a novel spirochaete isolated form a hypersaline microbial mat.</title>
        <authorList>
            <person name="Ben Hania W."/>
            <person name="Joseph M."/>
            <person name="Schumann P."/>
            <person name="Bunk B."/>
            <person name="Fiebig A."/>
            <person name="Sproer C."/>
            <person name="Klenk H.P."/>
            <person name="Fardeau M.L."/>
            <person name="Spring S."/>
        </authorList>
    </citation>
    <scope>NUCLEOTIDE SEQUENCE [LARGE SCALE GENOMIC DNA]</scope>
    <source>
        <strain evidence="3 4">L21-RPul-D2</strain>
    </source>
</reference>
<evidence type="ECO:0000313" key="3">
    <source>
        <dbReference type="EMBL" id="AHC15673.1"/>
    </source>
</evidence>
<evidence type="ECO:0000256" key="1">
    <source>
        <dbReference type="ARBA" id="ARBA00006484"/>
    </source>
</evidence>
<evidence type="ECO:0000313" key="4">
    <source>
        <dbReference type="Proteomes" id="UP000018680"/>
    </source>
</evidence>
<proteinExistence type="inferred from homology"/>
<dbReference type="InterPro" id="IPR002347">
    <property type="entry name" value="SDR_fam"/>
</dbReference>
<dbReference type="Pfam" id="PF00106">
    <property type="entry name" value="adh_short"/>
    <property type="match status" value="1"/>
</dbReference>
<dbReference type="EMBL" id="CP006939">
    <property type="protein sequence ID" value="AHC15673.1"/>
    <property type="molecule type" value="Genomic_DNA"/>
</dbReference>
<evidence type="ECO:0000256" key="2">
    <source>
        <dbReference type="ARBA" id="ARBA00023002"/>
    </source>
</evidence>
<keyword evidence="2" id="KW-0560">Oxidoreductase</keyword>
<name>V5WIQ4_9SPIO</name>
<accession>V5WIQ4</accession>
<gene>
    <name evidence="3" type="ORF">L21SP2_2316</name>
</gene>
<dbReference type="Gene3D" id="3.40.50.720">
    <property type="entry name" value="NAD(P)-binding Rossmann-like Domain"/>
    <property type="match status" value="1"/>
</dbReference>